<proteinExistence type="predicted"/>
<sequence length="279" mass="32437">MKNDLFTDKNRFLLTLGLIGVVIGGVWYITKNNKKELSNRKLDNEEIKNLLVSISNEIHPILMEFSNLVSSINIPIDDNSIEFSNYFEIIFSNGGFKDKIVRAQKEVIDNLAIDQENFEKLLYSACKVDEEVLMLKLGIDRMYQDSFKGVYPLLPYFGLKADFSKKYPNFTQDHVLRRLRELNDEKEKGFKAIVKEVGDLSRHVKEHPISGVIPSEKLSIRLEEINKQSENTVFESIESKRLFSHAIALYSREVEFAEKKRILEREHCDNILNIILNYK</sequence>
<keyword evidence="1" id="KW-0472">Membrane</keyword>
<dbReference type="EMBL" id="JTAI01000004">
    <property type="protein sequence ID" value="PPS94817.1"/>
    <property type="molecule type" value="Genomic_DNA"/>
</dbReference>
<dbReference type="EMBL" id="LN877953">
    <property type="protein sequence ID" value="CUV07255.1"/>
    <property type="molecule type" value="Genomic_DNA"/>
</dbReference>
<name>A0A0S4TK38_CRYHO</name>
<evidence type="ECO:0000313" key="3">
    <source>
        <dbReference type="EMBL" id="PPS94817.1"/>
    </source>
</evidence>
<organism evidence="2">
    <name type="scientific">Cryptosporidium hominis</name>
    <dbReference type="NCBI Taxonomy" id="237895"/>
    <lineage>
        <taxon>Eukaryota</taxon>
        <taxon>Sar</taxon>
        <taxon>Alveolata</taxon>
        <taxon>Apicomplexa</taxon>
        <taxon>Conoidasida</taxon>
        <taxon>Coccidia</taxon>
        <taxon>Eucoccidiorida</taxon>
        <taxon>Eimeriorina</taxon>
        <taxon>Cryptosporidiidae</taxon>
        <taxon>Cryptosporidium</taxon>
    </lineage>
</organism>
<dbReference type="VEuPathDB" id="CryptoDB:CHUDEA7_2690"/>
<reference evidence="3 4" key="1">
    <citation type="submission" date="2014-11" db="EMBL/GenBank/DDBJ databases">
        <title>Comparative genomic analysis of Cryptosporidium hominis reveals occurrence of genetic recombination in virulent subtypes.</title>
        <authorList>
            <person name="Guo Y."/>
            <person name="Tang K."/>
            <person name="Frace M."/>
            <person name="Li N."/>
            <person name="Roellig D.M."/>
            <person name="Sammons S."/>
            <person name="Knipe K."/>
            <person name="Rowe L."/>
            <person name="Feng Y."/>
            <person name="Xiao L."/>
        </authorList>
    </citation>
    <scope>NUCLEOTIDE SEQUENCE [LARGE SCALE GENOMIC DNA]</scope>
    <source>
        <strain evidence="3">30976</strain>
    </source>
</reference>
<dbReference type="Proteomes" id="UP001429100">
    <property type="component" value="Unassembled WGS sequence"/>
</dbReference>
<protein>
    <submittedName>
        <fullName evidence="2">Uncharacterized protein</fullName>
    </submittedName>
</protein>
<reference evidence="2" key="2">
    <citation type="submission" date="2015-08" db="EMBL/GenBank/DDBJ databases">
        <authorList>
            <person name="Babu N.S."/>
            <person name="Beckwith C.J."/>
            <person name="Beseler K.G."/>
            <person name="Brison A."/>
            <person name="Carone J.V."/>
            <person name="Caskin T.P."/>
            <person name="Diamond M."/>
            <person name="Durham M.E."/>
            <person name="Foxe J.M."/>
            <person name="Go M."/>
            <person name="Henderson B.A."/>
            <person name="Jones I.B."/>
            <person name="McGettigan J.A."/>
            <person name="Micheletti S.J."/>
            <person name="Nasrallah M.E."/>
            <person name="Ortiz D."/>
            <person name="Piller C.R."/>
            <person name="Privatt S.R."/>
            <person name="Schneider S.L."/>
            <person name="Sharp S."/>
            <person name="Smith T.C."/>
            <person name="Stanton J.D."/>
            <person name="Ullery H.E."/>
            <person name="Wilson R.J."/>
            <person name="Serrano M.G."/>
            <person name="Buck G."/>
            <person name="Lee V."/>
            <person name="Wang Y."/>
            <person name="Carvalho R."/>
            <person name="Voegtly L."/>
            <person name="Shi R."/>
            <person name="Duckworth R."/>
            <person name="Johnson A."/>
            <person name="Loviza R."/>
            <person name="Walstead R."/>
            <person name="Shah Z."/>
            <person name="Kiflezghi M."/>
            <person name="Wade K."/>
            <person name="Ball S.L."/>
            <person name="Bradley K.W."/>
            <person name="Asai D.J."/>
            <person name="Bowman C.A."/>
            <person name="Russell D.A."/>
            <person name="Pope W.H."/>
            <person name="Jacobs-Sera D."/>
            <person name="Hendrix R.W."/>
            <person name="Hatfull G.F."/>
        </authorList>
    </citation>
    <scope>NUCLEOTIDE SEQUENCE [LARGE SCALE GENOMIC DNA]</scope>
</reference>
<gene>
    <name evidence="2" type="ORF">CHUDEA7_2690</name>
    <name evidence="3" type="ORF">GY17_00002069</name>
</gene>
<evidence type="ECO:0000256" key="1">
    <source>
        <dbReference type="SAM" id="Phobius"/>
    </source>
</evidence>
<keyword evidence="1" id="KW-1133">Transmembrane helix</keyword>
<evidence type="ECO:0000313" key="4">
    <source>
        <dbReference type="Proteomes" id="UP001429100"/>
    </source>
</evidence>
<dbReference type="VEuPathDB" id="CryptoDB:GY17_00002069"/>
<dbReference type="OrthoDB" id="443257at2759"/>
<reference evidence="3 4" key="3">
    <citation type="submission" date="2017-10" db="EMBL/GenBank/DDBJ databases">
        <title>Consistent, comparative and evidence-based genome annotation and re-annotation for the closely-related species, Cryptosporidium parvum, C. hominis and C. tyzzeri.</title>
        <authorList>
            <person name="Baptista R.P."/>
            <person name="Li Y."/>
            <person name="Sateriale A."/>
            <person name="Striepen B."/>
            <person name="Kissinger J.C."/>
        </authorList>
    </citation>
    <scope>NUCLEOTIDE SEQUENCE [LARGE SCALE GENOMIC DNA]</scope>
    <source>
        <strain evidence="3">30976</strain>
    </source>
</reference>
<keyword evidence="4" id="KW-1185">Reference proteome</keyword>
<dbReference type="VEuPathDB" id="CryptoDB:ChTU502y2012_407g1330"/>
<accession>A0A0S4TK38</accession>
<dbReference type="AlphaFoldDB" id="A0A0S4TK38"/>
<dbReference type="VEuPathDB" id="CryptoDB:Chro.70305"/>
<evidence type="ECO:0000313" key="2">
    <source>
        <dbReference type="EMBL" id="CUV07255.1"/>
    </source>
</evidence>
<keyword evidence="1" id="KW-0812">Transmembrane</keyword>
<dbReference type="Proteomes" id="UP000199752">
    <property type="component" value="Chromosome 7"/>
</dbReference>
<feature type="transmembrane region" description="Helical" evidence="1">
    <location>
        <begin position="12"/>
        <end position="30"/>
    </location>
</feature>